<dbReference type="Pfam" id="PF01774">
    <property type="entry name" value="UreD"/>
    <property type="match status" value="1"/>
</dbReference>
<comment type="subunit">
    <text evidence="3">UreD, UreF and UreG form a complex that acts as a GTP-hydrolysis-dependent molecular chaperone, activating the urease apoprotein by helping to assemble the nickel containing metallocenter of UreC. The UreE protein probably delivers the nickel.</text>
</comment>
<evidence type="ECO:0000313" key="4">
    <source>
        <dbReference type="EMBL" id="QDB80750.1"/>
    </source>
</evidence>
<reference evidence="4 5" key="1">
    <citation type="submission" date="2019-05" db="EMBL/GenBank/DDBJ databases">
        <title>Georgenia *** sp. nov., and Georgenia *** sp. nov., isolated from the intestinal contents of plateau pika (Ochotona curzoniae) in the Qinghai-Tibet plateau of China.</title>
        <authorList>
            <person name="Tian Z."/>
        </authorList>
    </citation>
    <scope>NUCLEOTIDE SEQUENCE [LARGE SCALE GENOMIC DNA]</scope>
    <source>
        <strain evidence="4 5">Z294</strain>
    </source>
</reference>
<name>A0ABX5VUB5_9MICO</name>
<keyword evidence="3" id="KW-0996">Nickel insertion</keyword>
<comment type="subcellular location">
    <subcellularLocation>
        <location evidence="3">Cytoplasm</location>
    </subcellularLocation>
</comment>
<keyword evidence="2 3" id="KW-0143">Chaperone</keyword>
<evidence type="ECO:0000313" key="5">
    <source>
        <dbReference type="Proteomes" id="UP000313948"/>
    </source>
</evidence>
<dbReference type="InterPro" id="IPR002669">
    <property type="entry name" value="UreD"/>
</dbReference>
<evidence type="ECO:0000256" key="3">
    <source>
        <dbReference type="HAMAP-Rule" id="MF_01384"/>
    </source>
</evidence>
<organism evidence="4 5">
    <name type="scientific">Georgenia wutianyii</name>
    <dbReference type="NCBI Taxonomy" id="2585135"/>
    <lineage>
        <taxon>Bacteria</taxon>
        <taxon>Bacillati</taxon>
        <taxon>Actinomycetota</taxon>
        <taxon>Actinomycetes</taxon>
        <taxon>Micrococcales</taxon>
        <taxon>Bogoriellaceae</taxon>
        <taxon>Georgenia</taxon>
    </lineage>
</organism>
<comment type="similarity">
    <text evidence="1 3">Belongs to the UreD family.</text>
</comment>
<sequence>MPGPGAPPERLSAAHYEPAHVPAEVSRYGTAAHTLPVGTSGKVGLLELGFEVRGPAGEQRTELVRHYQKTPLQIMRPMYYDEARPDMPYTYVMTTGGGILHNDRQRTDLWFGEGTSAHVTTQAHTKVYRMESGYATALVNLDLAPGAYVEYLPDPLIPYRDSRLYQRTDVTLAESATLVAGETVYSGRLSRGEHHQFSALASDFTVRRPDGEPVAVDRVRLVPRDGRSGGPAVLGSLDVVSTIYVVTTAVPAKEVADVLHAAAADAFSHAPEGRFGVSTLPVGSGAWLRFVGNDTVAAAAVWRSATRAAHELLTGSPAPTIRK</sequence>
<dbReference type="Proteomes" id="UP000313948">
    <property type="component" value="Chromosome"/>
</dbReference>
<comment type="function">
    <text evidence="3">Required for maturation of urease via the functional incorporation of the urease nickel metallocenter.</text>
</comment>
<keyword evidence="5" id="KW-1185">Reference proteome</keyword>
<keyword evidence="3" id="KW-0963">Cytoplasm</keyword>
<protein>
    <recommendedName>
        <fullName evidence="3">Urease accessory protein UreD</fullName>
    </recommendedName>
</protein>
<dbReference type="EMBL" id="CP040899">
    <property type="protein sequence ID" value="QDB80750.1"/>
    <property type="molecule type" value="Genomic_DNA"/>
</dbReference>
<dbReference type="PANTHER" id="PTHR33643">
    <property type="entry name" value="UREASE ACCESSORY PROTEIN D"/>
    <property type="match status" value="1"/>
</dbReference>
<dbReference type="HAMAP" id="MF_01384">
    <property type="entry name" value="UreD"/>
    <property type="match status" value="1"/>
</dbReference>
<gene>
    <name evidence="3" type="primary">ureD</name>
    <name evidence="4" type="ORF">FE251_07750</name>
</gene>
<evidence type="ECO:0000256" key="2">
    <source>
        <dbReference type="ARBA" id="ARBA00023186"/>
    </source>
</evidence>
<proteinExistence type="inferred from homology"/>
<dbReference type="PANTHER" id="PTHR33643:SF1">
    <property type="entry name" value="UREASE ACCESSORY PROTEIN D"/>
    <property type="match status" value="1"/>
</dbReference>
<evidence type="ECO:0000256" key="1">
    <source>
        <dbReference type="ARBA" id="ARBA00007177"/>
    </source>
</evidence>
<accession>A0ABX5VUB5</accession>